<sequence>MAFHLTHRYGGMEPGEADSDFLALLRELETRPEDTEHSSVAVTHESEWCLSVLRGGYVIFENLETGGERHMDGVPAKKILELWRHLAQGNIEEIQREQWLPGY</sequence>
<dbReference type="RefSeq" id="WP_173143608.1">
    <property type="nucleotide sequence ID" value="NZ_CP053985.1"/>
</dbReference>
<dbReference type="Proteomes" id="UP000500970">
    <property type="component" value="Chromosome"/>
</dbReference>
<name>A0A7D4HXC9_9BURK</name>
<keyword evidence="2" id="KW-1185">Reference proteome</keyword>
<dbReference type="AlphaFoldDB" id="A0A7D4HXC9"/>
<gene>
    <name evidence="1" type="ORF">FOC84_05930</name>
</gene>
<dbReference type="KEGG" id="apes:FOC84_05930"/>
<proteinExistence type="predicted"/>
<dbReference type="EMBL" id="CP053985">
    <property type="protein sequence ID" value="QKH34516.1"/>
    <property type="molecule type" value="Genomic_DNA"/>
</dbReference>
<protein>
    <submittedName>
        <fullName evidence="1">Uncharacterized protein</fullName>
    </submittedName>
</protein>
<evidence type="ECO:0000313" key="2">
    <source>
        <dbReference type="Proteomes" id="UP000500970"/>
    </source>
</evidence>
<accession>A0A7D4HXC9</accession>
<reference evidence="1 2" key="1">
    <citation type="submission" date="2020-05" db="EMBL/GenBank/DDBJ databases">
        <title>FDA dAtabase for Regulatory Grade micrObial Sequences (FDA-ARGOS): Supporting development and validation of Infectious Disease Dx tests.</title>
        <authorList>
            <person name="Sproer C."/>
            <person name="Gronow S."/>
            <person name="Severitt S."/>
            <person name="Schroder I."/>
            <person name="Tallon L."/>
            <person name="Sadzewicz L."/>
            <person name="Zhao X."/>
            <person name="Vavikolanu K."/>
            <person name="Mehta A."/>
            <person name="Aluvathingal J."/>
            <person name="Nadendla S."/>
            <person name="Myers T."/>
            <person name="Yan Y."/>
            <person name="Sichtig H."/>
        </authorList>
    </citation>
    <scope>NUCLEOTIDE SEQUENCE [LARGE SCALE GENOMIC DNA]</scope>
    <source>
        <strain evidence="1 2">FDAARGOS_790</strain>
    </source>
</reference>
<evidence type="ECO:0000313" key="1">
    <source>
        <dbReference type="EMBL" id="QKH34516.1"/>
    </source>
</evidence>
<organism evidence="1 2">
    <name type="scientific">Achromobacter pestifer</name>
    <dbReference type="NCBI Taxonomy" id="1353889"/>
    <lineage>
        <taxon>Bacteria</taxon>
        <taxon>Pseudomonadati</taxon>
        <taxon>Pseudomonadota</taxon>
        <taxon>Betaproteobacteria</taxon>
        <taxon>Burkholderiales</taxon>
        <taxon>Alcaligenaceae</taxon>
        <taxon>Achromobacter</taxon>
    </lineage>
</organism>